<evidence type="ECO:0000256" key="3">
    <source>
        <dbReference type="ARBA" id="ARBA00022741"/>
    </source>
</evidence>
<reference evidence="11 12" key="1">
    <citation type="submission" date="2023-07" db="EMBL/GenBank/DDBJ databases">
        <authorList>
            <person name="Girao M."/>
            <person name="Carvalho M.F."/>
        </authorList>
    </citation>
    <scope>NUCLEOTIDE SEQUENCE [LARGE SCALE GENOMIC DNA]</scope>
    <source>
        <strain evidence="11 12">66/93</strain>
    </source>
</reference>
<evidence type="ECO:0000256" key="1">
    <source>
        <dbReference type="ARBA" id="ARBA00004651"/>
    </source>
</evidence>
<keyword evidence="6 8" id="KW-0472">Membrane</keyword>
<accession>A0ABU7KKR5</accession>
<dbReference type="InterPro" id="IPR011527">
    <property type="entry name" value="ABC1_TM_dom"/>
</dbReference>
<feature type="region of interest" description="Disordered" evidence="7">
    <location>
        <begin position="595"/>
        <end position="615"/>
    </location>
</feature>
<evidence type="ECO:0000259" key="9">
    <source>
        <dbReference type="PROSITE" id="PS50893"/>
    </source>
</evidence>
<feature type="transmembrane region" description="Helical" evidence="8">
    <location>
        <begin position="162"/>
        <end position="180"/>
    </location>
</feature>
<dbReference type="InterPro" id="IPR003593">
    <property type="entry name" value="AAA+_ATPase"/>
</dbReference>
<dbReference type="RefSeq" id="WP_330157135.1">
    <property type="nucleotide sequence ID" value="NZ_BAAAJA010000011.1"/>
</dbReference>
<evidence type="ECO:0000256" key="2">
    <source>
        <dbReference type="ARBA" id="ARBA00022692"/>
    </source>
</evidence>
<dbReference type="InterPro" id="IPR027417">
    <property type="entry name" value="P-loop_NTPase"/>
</dbReference>
<dbReference type="Proteomes" id="UP001348641">
    <property type="component" value="Unassembled WGS sequence"/>
</dbReference>
<feature type="transmembrane region" description="Helical" evidence="8">
    <location>
        <begin position="246"/>
        <end position="269"/>
    </location>
</feature>
<evidence type="ECO:0000256" key="6">
    <source>
        <dbReference type="ARBA" id="ARBA00023136"/>
    </source>
</evidence>
<dbReference type="Gene3D" id="3.40.50.300">
    <property type="entry name" value="P-loop containing nucleotide triphosphate hydrolases"/>
    <property type="match status" value="1"/>
</dbReference>
<dbReference type="InterPro" id="IPR017871">
    <property type="entry name" value="ABC_transporter-like_CS"/>
</dbReference>
<dbReference type="SMART" id="SM00382">
    <property type="entry name" value="AAA"/>
    <property type="match status" value="1"/>
</dbReference>
<evidence type="ECO:0000313" key="12">
    <source>
        <dbReference type="Proteomes" id="UP001348641"/>
    </source>
</evidence>
<keyword evidence="4 11" id="KW-0067">ATP-binding</keyword>
<dbReference type="SUPFAM" id="SSF52540">
    <property type="entry name" value="P-loop containing nucleoside triphosphate hydrolases"/>
    <property type="match status" value="1"/>
</dbReference>
<dbReference type="PROSITE" id="PS00211">
    <property type="entry name" value="ABC_TRANSPORTER_1"/>
    <property type="match status" value="1"/>
</dbReference>
<keyword evidence="2 8" id="KW-0812">Transmembrane</keyword>
<dbReference type="Gene3D" id="1.20.1560.10">
    <property type="entry name" value="ABC transporter type 1, transmembrane domain"/>
    <property type="match status" value="1"/>
</dbReference>
<feature type="transmembrane region" description="Helical" evidence="8">
    <location>
        <begin position="135"/>
        <end position="156"/>
    </location>
</feature>
<dbReference type="SUPFAM" id="SSF90123">
    <property type="entry name" value="ABC transporter transmembrane region"/>
    <property type="match status" value="1"/>
</dbReference>
<organism evidence="11 12">
    <name type="scientific">Nocardiopsis tropica</name>
    <dbReference type="NCBI Taxonomy" id="109330"/>
    <lineage>
        <taxon>Bacteria</taxon>
        <taxon>Bacillati</taxon>
        <taxon>Actinomycetota</taxon>
        <taxon>Actinomycetes</taxon>
        <taxon>Streptosporangiales</taxon>
        <taxon>Nocardiopsidaceae</taxon>
        <taxon>Nocardiopsis</taxon>
    </lineage>
</organism>
<evidence type="ECO:0000256" key="4">
    <source>
        <dbReference type="ARBA" id="ARBA00022840"/>
    </source>
</evidence>
<dbReference type="EMBL" id="JAUUCC010000008">
    <property type="protein sequence ID" value="MEE2049879.1"/>
    <property type="molecule type" value="Genomic_DNA"/>
</dbReference>
<gene>
    <name evidence="11" type="ORF">Q8A49_05155</name>
</gene>
<evidence type="ECO:0000256" key="7">
    <source>
        <dbReference type="SAM" id="MobiDB-lite"/>
    </source>
</evidence>
<proteinExistence type="predicted"/>
<feature type="domain" description="ABC transporter" evidence="9">
    <location>
        <begin position="344"/>
        <end position="591"/>
    </location>
</feature>
<protein>
    <submittedName>
        <fullName evidence="11">ABC transporter ATP-binding protein</fullName>
    </submittedName>
</protein>
<dbReference type="InterPro" id="IPR036640">
    <property type="entry name" value="ABC1_TM_sf"/>
</dbReference>
<dbReference type="PROSITE" id="PS50929">
    <property type="entry name" value="ABC_TM1F"/>
    <property type="match status" value="1"/>
</dbReference>
<evidence type="ECO:0000313" key="11">
    <source>
        <dbReference type="EMBL" id="MEE2049879.1"/>
    </source>
</evidence>
<name>A0ABU7KKR5_9ACTN</name>
<dbReference type="PANTHER" id="PTHR43394:SF1">
    <property type="entry name" value="ATP-BINDING CASSETTE SUB-FAMILY B MEMBER 10, MITOCHONDRIAL"/>
    <property type="match status" value="1"/>
</dbReference>
<keyword evidence="5 8" id="KW-1133">Transmembrane helix</keyword>
<dbReference type="InterPro" id="IPR039421">
    <property type="entry name" value="Type_1_exporter"/>
</dbReference>
<dbReference type="InterPro" id="IPR003439">
    <property type="entry name" value="ABC_transporter-like_ATP-bd"/>
</dbReference>
<comment type="caution">
    <text evidence="11">The sequence shown here is derived from an EMBL/GenBank/DDBJ whole genome shotgun (WGS) entry which is preliminary data.</text>
</comment>
<feature type="domain" description="ABC transmembrane type-1" evidence="10">
    <location>
        <begin position="24"/>
        <end position="307"/>
    </location>
</feature>
<evidence type="ECO:0000259" key="10">
    <source>
        <dbReference type="PROSITE" id="PS50929"/>
    </source>
</evidence>
<keyword evidence="3" id="KW-0547">Nucleotide-binding</keyword>
<dbReference type="GO" id="GO:0005524">
    <property type="term" value="F:ATP binding"/>
    <property type="evidence" value="ECO:0007669"/>
    <property type="project" value="UniProtKB-KW"/>
</dbReference>
<comment type="subcellular location">
    <subcellularLocation>
        <location evidence="1">Cell membrane</location>
        <topology evidence="1">Multi-pass membrane protein</topology>
    </subcellularLocation>
</comment>
<feature type="transmembrane region" description="Helical" evidence="8">
    <location>
        <begin position="59"/>
        <end position="84"/>
    </location>
</feature>
<dbReference type="Pfam" id="PF00005">
    <property type="entry name" value="ABC_tran"/>
    <property type="match status" value="1"/>
</dbReference>
<dbReference type="PANTHER" id="PTHR43394">
    <property type="entry name" value="ATP-DEPENDENT PERMEASE MDL1, MITOCHONDRIAL"/>
    <property type="match status" value="1"/>
</dbReference>
<dbReference type="PROSITE" id="PS50893">
    <property type="entry name" value="ABC_TRANSPORTER_2"/>
    <property type="match status" value="1"/>
</dbReference>
<sequence length="615" mass="66197">MRDTLWAVWELTRLSWSADRARLLGAAALMLAAAVAQPLTALALGVLTDAAVAGEAARAGWTGALAGLLMIVAFVGAHFAHVLYMELGDKAFLRLDRELIGLSNGSEGLEHHERPEYADRITVLRQELSRVSTSGMTALMSGLSLMCGLVITVVLLVELSPWLLLLPLAAVPPLLTGRYAESLMAERRRRAAPHTRGAQHVLELTGDAATAKELRVLGMRDFVQDRHAEHWRAATRLLWGGETRAVLVRIAGQLVFASAYLAGTLLVVREAVAAERTVGDVVLAVVLAAQVSQQVSGVVALLQELQRLSRTLADLRWVRALIGRREHRGGQPPAEVPARLSGGIRFRGVSFRYPDQEKAVLDGVDLWIPAGAVVAVVGENGAGKSTLVKLLSRFYLPTAGTIEIDGTDLRRLPVERWRARITAGFQDFSRFELTAGETVGVGDLPRLADADAVDGALRRAGAGAVVRDLPSGAATPLGHSLPGGVQLSGGQWQKLALGRTMMREEPLLLMLDEPTAALDARAEHQLFEGYARTARAEGLRNGAVTLLVSHRFSTVRTADLILVLADGRIAESGSHDDLMGRRGLYSELYRLQAEQYRQAPPPGAPGPGGLRQPER</sequence>
<evidence type="ECO:0000256" key="5">
    <source>
        <dbReference type="ARBA" id="ARBA00022989"/>
    </source>
</evidence>
<evidence type="ECO:0000256" key="8">
    <source>
        <dbReference type="SAM" id="Phobius"/>
    </source>
</evidence>